<dbReference type="Proteomes" id="UP000727907">
    <property type="component" value="Unassembled WGS sequence"/>
</dbReference>
<comment type="caution">
    <text evidence="1">The sequence shown here is derived from an EMBL/GenBank/DDBJ whole genome shotgun (WGS) entry which is preliminary data.</text>
</comment>
<evidence type="ECO:0000313" key="2">
    <source>
        <dbReference type="Proteomes" id="UP000727907"/>
    </source>
</evidence>
<dbReference type="RefSeq" id="WP_216959024.1">
    <property type="nucleotide sequence ID" value="NZ_JAHOPB010000001.1"/>
</dbReference>
<gene>
    <name evidence="1" type="ORF">KQ910_09985</name>
</gene>
<sequence>MGCPASALPEPAHSVGDLAGRKVTAEFELLCEAVRPRPDLTRFRELLLQGTDFGLLAALAAAHGVRPALLDCLGQIAWEMVPETEKTALEQFRQQHLARTLALTGELYRLTACLSDAAIPFVAFKGPTLALSLHGSFAGREYNDLDLIVPPQQVDAAEAAIVSLGFASPQGDRAFRRAFLASQRQYAFTREDGTAIDLHWAFSGTHAPFPLAPEDVWDEPAGLAIGNRTVPVLSAPNLALLLAGHGTKEGWAMLKWVSDFARLVDRHPDLDWADLHRRARARRCGEAVLLACAVAQDLLGVAIPEALVPAVAASVRVRARARVVRASLQASTAPPPSGEHFADLLLCDRRIDRIAGALQLTFTPTAGDHDALKLPAALWSAYYVTRPCRLALRMVLGRT</sequence>
<proteinExistence type="predicted"/>
<reference evidence="1 2" key="1">
    <citation type="submission" date="2021-06" db="EMBL/GenBank/DDBJ databases">
        <authorList>
            <person name="Lee D.H."/>
        </authorList>
    </citation>
    <scope>NUCLEOTIDE SEQUENCE [LARGE SCALE GENOMIC DNA]</scope>
    <source>
        <strain evidence="1 2">MMS21-HV4-11</strain>
    </source>
</reference>
<organism evidence="1 2">
    <name type="scientific">Reyranella humidisoli</name>
    <dbReference type="NCBI Taxonomy" id="2849149"/>
    <lineage>
        <taxon>Bacteria</taxon>
        <taxon>Pseudomonadati</taxon>
        <taxon>Pseudomonadota</taxon>
        <taxon>Alphaproteobacteria</taxon>
        <taxon>Hyphomicrobiales</taxon>
        <taxon>Reyranellaceae</taxon>
        <taxon>Reyranella</taxon>
    </lineage>
</organism>
<dbReference type="InterPro" id="IPR039498">
    <property type="entry name" value="NTP_transf_5"/>
</dbReference>
<name>A0ABS6IIK2_9HYPH</name>
<keyword evidence="2" id="KW-1185">Reference proteome</keyword>
<accession>A0ABS6IIK2</accession>
<evidence type="ECO:0000313" key="1">
    <source>
        <dbReference type="EMBL" id="MBU8874093.1"/>
    </source>
</evidence>
<dbReference type="EMBL" id="JAHOPB010000001">
    <property type="protein sequence ID" value="MBU8874093.1"/>
    <property type="molecule type" value="Genomic_DNA"/>
</dbReference>
<dbReference type="Pfam" id="PF14907">
    <property type="entry name" value="NTP_transf_5"/>
    <property type="match status" value="1"/>
</dbReference>
<protein>
    <submittedName>
        <fullName evidence="1">Nucleotidyltransferase family protein</fullName>
    </submittedName>
</protein>